<dbReference type="InterPro" id="IPR005164">
    <property type="entry name" value="Allantoicase"/>
</dbReference>
<dbReference type="NCBIfam" id="TIGR02961">
    <property type="entry name" value="allantoicase"/>
    <property type="match status" value="1"/>
</dbReference>
<comment type="pathway">
    <text evidence="2">Nitrogen metabolism; (S)-allantoin degradation; (S)-ureidoglycolate from allantoate (aminidohydrolase route): step 1/1.</text>
</comment>
<dbReference type="SUPFAM" id="SSF49785">
    <property type="entry name" value="Galactose-binding domain-like"/>
    <property type="match status" value="2"/>
</dbReference>
<dbReference type="RefSeq" id="WP_170970601.1">
    <property type="nucleotide sequence ID" value="NZ_OCNE01000013.1"/>
</dbReference>
<dbReference type="Proteomes" id="UP000219072">
    <property type="component" value="Unassembled WGS sequence"/>
</dbReference>
<comment type="catalytic activity">
    <reaction evidence="2">
        <text>allantoate + H2O = (S)-ureidoglycolate + urea</text>
        <dbReference type="Rhea" id="RHEA:11016"/>
        <dbReference type="ChEBI" id="CHEBI:15377"/>
        <dbReference type="ChEBI" id="CHEBI:16199"/>
        <dbReference type="ChEBI" id="CHEBI:17536"/>
        <dbReference type="ChEBI" id="CHEBI:57296"/>
        <dbReference type="EC" id="3.5.3.4"/>
    </reaction>
</comment>
<dbReference type="EMBL" id="OCNE01000013">
    <property type="protein sequence ID" value="SOD63939.1"/>
    <property type="molecule type" value="Genomic_DNA"/>
</dbReference>
<evidence type="ECO:0000259" key="4">
    <source>
        <dbReference type="Pfam" id="PF03561"/>
    </source>
</evidence>
<evidence type="ECO:0000256" key="2">
    <source>
        <dbReference type="HAMAP-Rule" id="MF_00813"/>
    </source>
</evidence>
<comment type="similarity">
    <text evidence="1 2">Belongs to the allantoicase family.</text>
</comment>
<keyword evidence="2" id="KW-0659">Purine metabolism</keyword>
<accession>A0A286DZ43</accession>
<dbReference type="PANTHER" id="PTHR12045:SF3">
    <property type="entry name" value="INACTIVE ALLANTOICASE-RELATED"/>
    <property type="match status" value="1"/>
</dbReference>
<dbReference type="InterPro" id="IPR008979">
    <property type="entry name" value="Galactose-bd-like_sf"/>
</dbReference>
<dbReference type="AlphaFoldDB" id="A0A286DZ43"/>
<dbReference type="EC" id="3.5.3.4" evidence="2"/>
<sequence>MPESPERTTPTVFPGAAAPYGGGDPYADYRAPDPAALPFARLPDLADRRVGGSVTAASDEFFAERENLLVPGPARFDPDAFGHKGKIMDGWETRRRRGRSAARPHPEPEAHDWALIRLGVPGLLHGLVVDTAHFRGNHPRAVRVEGAELPADAELPVDADADAATTRTPAAEWTELVPVTEVGGHAAHAFPLPAATRRRLTHLRLSQYPDGGIARLRAHGEPRPDPGWLAALGTFDLVALENGGLVEDASDRFYSPPVHTVLPGRSRSMEEGWETRRRRDTGHDWLRYRLAARGVLAAVAIDTGNYRGNAPGWAELAVWDGRPGEPAPSDPARWRRVLPRTRLLPDTVHRFVLPNDTPPATHARLDVFPDGGVARLRLYGTPTEDGWRQLRARRGAHDH</sequence>
<dbReference type="HAMAP" id="MF_00813">
    <property type="entry name" value="Allantoicase"/>
    <property type="match status" value="1"/>
</dbReference>
<dbReference type="GO" id="GO:0006144">
    <property type="term" value="P:purine nucleobase metabolic process"/>
    <property type="evidence" value="ECO:0007669"/>
    <property type="project" value="UniProtKB-KW"/>
</dbReference>
<dbReference type="Gene3D" id="2.60.120.260">
    <property type="entry name" value="Galactose-binding domain-like"/>
    <property type="match status" value="2"/>
</dbReference>
<feature type="domain" description="Allantoicase" evidence="4">
    <location>
        <begin position="51"/>
        <end position="222"/>
    </location>
</feature>
<dbReference type="PIRSF" id="PIRSF016516">
    <property type="entry name" value="Allantoicase"/>
    <property type="match status" value="1"/>
</dbReference>
<evidence type="ECO:0000256" key="1">
    <source>
        <dbReference type="ARBA" id="ARBA00009242"/>
    </source>
</evidence>
<proteinExistence type="inferred from homology"/>
<dbReference type="GO" id="GO:0004037">
    <property type="term" value="F:allantoicase activity"/>
    <property type="evidence" value="ECO:0007669"/>
    <property type="project" value="UniProtKB-UniRule"/>
</dbReference>
<evidence type="ECO:0000256" key="3">
    <source>
        <dbReference type="SAM" id="MobiDB-lite"/>
    </source>
</evidence>
<evidence type="ECO:0000313" key="5">
    <source>
        <dbReference type="EMBL" id="SOD63939.1"/>
    </source>
</evidence>
<feature type="domain" description="Allantoicase" evidence="4">
    <location>
        <begin position="243"/>
        <end position="382"/>
    </location>
</feature>
<keyword evidence="2" id="KW-0378">Hydrolase</keyword>
<keyword evidence="6" id="KW-1185">Reference proteome</keyword>
<dbReference type="Pfam" id="PF03561">
    <property type="entry name" value="Allantoicase"/>
    <property type="match status" value="2"/>
</dbReference>
<dbReference type="GO" id="GO:0000256">
    <property type="term" value="P:allantoin catabolic process"/>
    <property type="evidence" value="ECO:0007669"/>
    <property type="project" value="UniProtKB-UniRule"/>
</dbReference>
<name>A0A286DZ43_9ACTN</name>
<protein>
    <recommendedName>
        <fullName evidence="2">Probable allantoicase</fullName>
        <ecNumber evidence="2">3.5.3.4</ecNumber>
    </recommendedName>
    <alternativeName>
        <fullName evidence="2">Allantoate amidinohydrolase</fullName>
    </alternativeName>
</protein>
<feature type="region of interest" description="Disordered" evidence="3">
    <location>
        <begin position="1"/>
        <end position="29"/>
    </location>
</feature>
<gene>
    <name evidence="2" type="primary">alc</name>
    <name evidence="5" type="ORF">SAMN06297387_11398</name>
</gene>
<dbReference type="InterPro" id="IPR015908">
    <property type="entry name" value="Allantoicase_dom"/>
</dbReference>
<dbReference type="PANTHER" id="PTHR12045">
    <property type="entry name" value="ALLANTOICASE"/>
    <property type="match status" value="1"/>
</dbReference>
<dbReference type="UniPathway" id="UPA00395">
    <property type="reaction ID" value="UER00654"/>
</dbReference>
<organism evidence="5 6">
    <name type="scientific">Streptomyces zhaozhouensis</name>
    <dbReference type="NCBI Taxonomy" id="1300267"/>
    <lineage>
        <taxon>Bacteria</taxon>
        <taxon>Bacillati</taxon>
        <taxon>Actinomycetota</taxon>
        <taxon>Actinomycetes</taxon>
        <taxon>Kitasatosporales</taxon>
        <taxon>Streptomycetaceae</taxon>
        <taxon>Streptomyces</taxon>
    </lineage>
</organism>
<evidence type="ECO:0000313" key="6">
    <source>
        <dbReference type="Proteomes" id="UP000219072"/>
    </source>
</evidence>
<reference evidence="5 6" key="1">
    <citation type="submission" date="2017-09" db="EMBL/GenBank/DDBJ databases">
        <authorList>
            <person name="Ehlers B."/>
            <person name="Leendertz F.H."/>
        </authorList>
    </citation>
    <scope>NUCLEOTIDE SEQUENCE [LARGE SCALE GENOMIC DNA]</scope>
    <source>
        <strain evidence="5 6">CGMCC 4.7095</strain>
    </source>
</reference>
<feature type="compositionally biased region" description="Low complexity" evidence="3">
    <location>
        <begin position="14"/>
        <end position="29"/>
    </location>
</feature>